<dbReference type="AlphaFoldDB" id="S7ULD6"/>
<evidence type="ECO:0000256" key="8">
    <source>
        <dbReference type="RuleBase" id="RU363032"/>
    </source>
</evidence>
<feature type="transmembrane region" description="Helical" evidence="8">
    <location>
        <begin position="272"/>
        <end position="291"/>
    </location>
</feature>
<name>S7ULD6_9BACT</name>
<keyword evidence="11" id="KW-1185">Reference proteome</keyword>
<dbReference type="PANTHER" id="PTHR30614:SF20">
    <property type="entry name" value="GLUTAMINE TRANSPORT SYSTEM PERMEASE PROTEIN GLNP"/>
    <property type="match status" value="1"/>
</dbReference>
<evidence type="ECO:0000256" key="6">
    <source>
        <dbReference type="ARBA" id="ARBA00022989"/>
    </source>
</evidence>
<dbReference type="eggNOG" id="COG0765">
    <property type="taxonomic scope" value="Bacteria"/>
</dbReference>
<dbReference type="GO" id="GO:0005886">
    <property type="term" value="C:plasma membrane"/>
    <property type="evidence" value="ECO:0007669"/>
    <property type="project" value="UniProtKB-SubCell"/>
</dbReference>
<keyword evidence="8" id="KW-0813">Transport</keyword>
<dbReference type="Gene3D" id="1.10.3720.10">
    <property type="entry name" value="MetI-like"/>
    <property type="match status" value="1"/>
</dbReference>
<sequence length="302" mass="33264">MQPLTKVRSTKLDAVLLPLLAAVAGYVVWLFAVDLDYQWRWSSVLTMFARRDPETGALVANILTQGLLTTLKLSVWSMGLALIVGTLMGVAGSAVAGPGRRRGRLFWRLVAGSYVTFVRNTPPLVLIFLFYFFIGDQIMAWLGVEDMARGLSAPWQETLAFWAAPPARFTAFCSAVLTLALYEGAYIAEIVRAGILSVERGQWEAAYALGLSPRQRLVRVVLPQAFRRSVPSLAGQFIATIKASSIVSVISIPELTFQAMAVMASTSRVYEVWLTVFACYLALCLSLSLASRRLEAWFARRG</sequence>
<evidence type="ECO:0000256" key="7">
    <source>
        <dbReference type="ARBA" id="ARBA00023136"/>
    </source>
</evidence>
<dbReference type="Proteomes" id="UP000014975">
    <property type="component" value="Unassembled WGS sequence"/>
</dbReference>
<dbReference type="OrthoDB" id="5470298at2"/>
<keyword evidence="7 8" id="KW-0472">Membrane</keyword>
<dbReference type="SUPFAM" id="SSF161098">
    <property type="entry name" value="MetI-like"/>
    <property type="match status" value="1"/>
</dbReference>
<evidence type="ECO:0000256" key="1">
    <source>
        <dbReference type="ARBA" id="ARBA00003159"/>
    </source>
</evidence>
<dbReference type="Pfam" id="PF00528">
    <property type="entry name" value="BPD_transp_1"/>
    <property type="match status" value="1"/>
</dbReference>
<evidence type="ECO:0000256" key="2">
    <source>
        <dbReference type="ARBA" id="ARBA00004651"/>
    </source>
</evidence>
<evidence type="ECO:0000313" key="10">
    <source>
        <dbReference type="EMBL" id="EPR33153.1"/>
    </source>
</evidence>
<evidence type="ECO:0000256" key="3">
    <source>
        <dbReference type="ARBA" id="ARBA00010072"/>
    </source>
</evidence>
<feature type="transmembrane region" description="Helical" evidence="8">
    <location>
        <begin position="75"/>
        <end position="97"/>
    </location>
</feature>
<dbReference type="EMBL" id="ATHI01000026">
    <property type="protein sequence ID" value="EPR33153.1"/>
    <property type="molecule type" value="Genomic_DNA"/>
</dbReference>
<keyword evidence="6 8" id="KW-1133">Transmembrane helix</keyword>
<dbReference type="RefSeq" id="WP_020887288.1">
    <property type="nucleotide sequence ID" value="NZ_ATHI01000026.1"/>
</dbReference>
<dbReference type="STRING" id="1121439.dsat_0594"/>
<reference evidence="10 11" key="1">
    <citation type="journal article" date="2013" name="Genome Announc.">
        <title>Draft genome sequences for three mercury-methylating, sulfate-reducing bacteria.</title>
        <authorList>
            <person name="Brown S.D."/>
            <person name="Hurt R.A.Jr."/>
            <person name="Gilmour C.C."/>
            <person name="Elias D.A."/>
        </authorList>
    </citation>
    <scope>NUCLEOTIDE SEQUENCE [LARGE SCALE GENOMIC DNA]</scope>
    <source>
        <strain evidence="10 11">DSM 16529</strain>
    </source>
</reference>
<protein>
    <submittedName>
        <fullName evidence="10">ABC-type transporter, integral membrane subunit</fullName>
    </submittedName>
</protein>
<proteinExistence type="inferred from homology"/>
<dbReference type="PROSITE" id="PS50928">
    <property type="entry name" value="ABC_TM1"/>
    <property type="match status" value="1"/>
</dbReference>
<feature type="domain" description="ABC transmembrane type-1" evidence="9">
    <location>
        <begin position="67"/>
        <end position="291"/>
    </location>
</feature>
<dbReference type="CDD" id="cd06261">
    <property type="entry name" value="TM_PBP2"/>
    <property type="match status" value="1"/>
</dbReference>
<comment type="caution">
    <text evidence="10">The sequence shown here is derived from an EMBL/GenBank/DDBJ whole genome shotgun (WGS) entry which is preliminary data.</text>
</comment>
<dbReference type="GO" id="GO:0055085">
    <property type="term" value="P:transmembrane transport"/>
    <property type="evidence" value="ECO:0007669"/>
    <property type="project" value="InterPro"/>
</dbReference>
<keyword evidence="5" id="KW-0029">Amino-acid transport</keyword>
<dbReference type="InterPro" id="IPR035906">
    <property type="entry name" value="MetI-like_sf"/>
</dbReference>
<dbReference type="PANTHER" id="PTHR30614">
    <property type="entry name" value="MEMBRANE COMPONENT OF AMINO ACID ABC TRANSPORTER"/>
    <property type="match status" value="1"/>
</dbReference>
<dbReference type="InterPro" id="IPR043429">
    <property type="entry name" value="ArtM/GltK/GlnP/TcyL/YhdX-like"/>
</dbReference>
<dbReference type="PATRIC" id="fig|1121439.3.peg.1950"/>
<feature type="transmembrane region" description="Helical" evidence="8">
    <location>
        <begin position="109"/>
        <end position="134"/>
    </location>
</feature>
<keyword evidence="4 8" id="KW-0812">Transmembrane</keyword>
<comment type="function">
    <text evidence="1">Part of the binding-protein-dependent transport system for glutamine; probably responsible for the translocation of the substrate across the membrane.</text>
</comment>
<evidence type="ECO:0000313" key="11">
    <source>
        <dbReference type="Proteomes" id="UP000014975"/>
    </source>
</evidence>
<evidence type="ECO:0000256" key="4">
    <source>
        <dbReference type="ARBA" id="ARBA00022692"/>
    </source>
</evidence>
<comment type="subcellular location">
    <subcellularLocation>
        <location evidence="2 8">Cell membrane</location>
        <topology evidence="2 8">Multi-pass membrane protein</topology>
    </subcellularLocation>
</comment>
<evidence type="ECO:0000256" key="5">
    <source>
        <dbReference type="ARBA" id="ARBA00022970"/>
    </source>
</evidence>
<comment type="similarity">
    <text evidence="3">Belongs to the binding-protein-dependent transport system permease family. HisMQ subfamily.</text>
</comment>
<dbReference type="InterPro" id="IPR000515">
    <property type="entry name" value="MetI-like"/>
</dbReference>
<organism evidence="10 11">
    <name type="scientific">Alkalidesulfovibrio alkalitolerans DSM 16529</name>
    <dbReference type="NCBI Taxonomy" id="1121439"/>
    <lineage>
        <taxon>Bacteria</taxon>
        <taxon>Pseudomonadati</taxon>
        <taxon>Thermodesulfobacteriota</taxon>
        <taxon>Desulfovibrionia</taxon>
        <taxon>Desulfovibrionales</taxon>
        <taxon>Desulfovibrionaceae</taxon>
        <taxon>Alkalidesulfovibrio</taxon>
    </lineage>
</organism>
<gene>
    <name evidence="10" type="ORF">dsat_0594</name>
</gene>
<dbReference type="GO" id="GO:0006865">
    <property type="term" value="P:amino acid transport"/>
    <property type="evidence" value="ECO:0007669"/>
    <property type="project" value="UniProtKB-KW"/>
</dbReference>
<feature type="transmembrane region" description="Helical" evidence="8">
    <location>
        <begin position="12"/>
        <end position="32"/>
    </location>
</feature>
<evidence type="ECO:0000259" key="9">
    <source>
        <dbReference type="PROSITE" id="PS50928"/>
    </source>
</evidence>
<accession>S7ULD6</accession>